<keyword evidence="1" id="KW-0732">Signal</keyword>
<dbReference type="PANTHER" id="PTHR33420:SF34">
    <property type="entry name" value="MINOR FIMBRIAL SUBUNIT"/>
    <property type="match status" value="1"/>
</dbReference>
<evidence type="ECO:0000313" key="3">
    <source>
        <dbReference type="EMBL" id="SUF36304.1"/>
    </source>
</evidence>
<dbReference type="GO" id="GO:0043709">
    <property type="term" value="P:cell adhesion involved in single-species biofilm formation"/>
    <property type="evidence" value="ECO:0007669"/>
    <property type="project" value="TreeGrafter"/>
</dbReference>
<feature type="chain" id="PRO_5016631662" evidence="1">
    <location>
        <begin position="26"/>
        <end position="169"/>
    </location>
</feature>
<evidence type="ECO:0000256" key="1">
    <source>
        <dbReference type="SAM" id="SignalP"/>
    </source>
</evidence>
<dbReference type="PANTHER" id="PTHR33420">
    <property type="entry name" value="FIMBRIAL SUBUNIT ELFA-RELATED"/>
    <property type="match status" value="1"/>
</dbReference>
<dbReference type="SUPFAM" id="SSF49401">
    <property type="entry name" value="Bacterial adhesins"/>
    <property type="match status" value="1"/>
</dbReference>
<evidence type="ECO:0000313" key="4">
    <source>
        <dbReference type="Proteomes" id="UP000254773"/>
    </source>
</evidence>
<organism evidence="3 4">
    <name type="scientific">Salmonella enterica</name>
    <name type="common">Salmonella choleraesuis</name>
    <dbReference type="NCBI Taxonomy" id="28901"/>
    <lineage>
        <taxon>Bacteria</taxon>
        <taxon>Pseudomonadati</taxon>
        <taxon>Pseudomonadota</taxon>
        <taxon>Gammaproteobacteria</taxon>
        <taxon>Enterobacterales</taxon>
        <taxon>Enterobacteriaceae</taxon>
        <taxon>Salmonella</taxon>
    </lineage>
</organism>
<feature type="domain" description="Fimbrial-type adhesion" evidence="2">
    <location>
        <begin position="36"/>
        <end position="169"/>
    </location>
</feature>
<dbReference type="Proteomes" id="UP000254773">
    <property type="component" value="Unassembled WGS sequence"/>
</dbReference>
<sequence>MTQWRLRLLTLALTALLSGAAPLMASDKEVTLTLHVVINAPPPCTVTGGEVEFGNVATTSVDGVNNAKNVGYSLYCTGRISDFLKLQIQGTAVVINGESVLQTDVPGLGIRLQQADDNTLIPPGTTDWLPFQYRDDAAPGIKAILVKENNVTLTGGEFNAVATLVVDYQ</sequence>
<proteinExistence type="predicted"/>
<evidence type="ECO:0000259" key="2">
    <source>
        <dbReference type="Pfam" id="PF00419"/>
    </source>
</evidence>
<dbReference type="EMBL" id="UGWI01000001">
    <property type="protein sequence ID" value="SUF36304.1"/>
    <property type="molecule type" value="Genomic_DNA"/>
</dbReference>
<dbReference type="InterPro" id="IPR036937">
    <property type="entry name" value="Adhesion_dom_fimbrial_sf"/>
</dbReference>
<name>A0A379Q3Q4_SALER</name>
<accession>A0A379Q3Q4</accession>
<reference evidence="3 4" key="1">
    <citation type="submission" date="2018-06" db="EMBL/GenBank/DDBJ databases">
        <authorList>
            <consortium name="Pathogen Informatics"/>
            <person name="Doyle S."/>
        </authorList>
    </citation>
    <scope>NUCLEOTIDE SEQUENCE [LARGE SCALE GENOMIC DNA]</scope>
    <source>
        <strain evidence="3 4">NCTC9854</strain>
    </source>
</reference>
<dbReference type="GO" id="GO:0009289">
    <property type="term" value="C:pilus"/>
    <property type="evidence" value="ECO:0007669"/>
    <property type="project" value="InterPro"/>
</dbReference>
<dbReference type="InterPro" id="IPR000259">
    <property type="entry name" value="Adhesion_dom_fimbrial"/>
</dbReference>
<dbReference type="InterPro" id="IPR008966">
    <property type="entry name" value="Adhesion_dom_sf"/>
</dbReference>
<gene>
    <name evidence="3" type="ORF">NCTC9854_00504</name>
</gene>
<dbReference type="Pfam" id="PF00419">
    <property type="entry name" value="Fimbrial"/>
    <property type="match status" value="1"/>
</dbReference>
<protein>
    <submittedName>
        <fullName evidence="3">Minor fimbrial subunit</fullName>
    </submittedName>
</protein>
<dbReference type="Gene3D" id="2.60.40.1090">
    <property type="entry name" value="Fimbrial-type adhesion domain"/>
    <property type="match status" value="1"/>
</dbReference>
<dbReference type="InterPro" id="IPR050263">
    <property type="entry name" value="Bact_Fimbrial_Adh_Pro"/>
</dbReference>
<dbReference type="AlphaFoldDB" id="A0A379Q3Q4"/>
<feature type="signal peptide" evidence="1">
    <location>
        <begin position="1"/>
        <end position="25"/>
    </location>
</feature>